<dbReference type="GO" id="GO:0000155">
    <property type="term" value="F:phosphorelay sensor kinase activity"/>
    <property type="evidence" value="ECO:0007669"/>
    <property type="project" value="InterPro"/>
</dbReference>
<evidence type="ECO:0000313" key="15">
    <source>
        <dbReference type="EMBL" id="TVY02047.1"/>
    </source>
</evidence>
<keyword evidence="4" id="KW-0597">Phosphoprotein</keyword>
<evidence type="ECO:0000256" key="2">
    <source>
        <dbReference type="ARBA" id="ARBA00004651"/>
    </source>
</evidence>
<dbReference type="GO" id="GO:0005886">
    <property type="term" value="C:plasma membrane"/>
    <property type="evidence" value="ECO:0007669"/>
    <property type="project" value="UniProtKB-SubCell"/>
</dbReference>
<dbReference type="EMBL" id="VNJJ01000003">
    <property type="protein sequence ID" value="TVY02047.1"/>
    <property type="molecule type" value="Genomic_DNA"/>
</dbReference>
<dbReference type="InterPro" id="IPR005467">
    <property type="entry name" value="His_kinase_dom"/>
</dbReference>
<dbReference type="InterPro" id="IPR036097">
    <property type="entry name" value="HisK_dim/P_sf"/>
</dbReference>
<dbReference type="InterPro" id="IPR003594">
    <property type="entry name" value="HATPase_dom"/>
</dbReference>
<evidence type="ECO:0000256" key="11">
    <source>
        <dbReference type="ARBA" id="ARBA00023012"/>
    </source>
</evidence>
<evidence type="ECO:0000256" key="13">
    <source>
        <dbReference type="SAM" id="Phobius"/>
    </source>
</evidence>
<dbReference type="PRINTS" id="PR00344">
    <property type="entry name" value="BCTRLSENSOR"/>
</dbReference>
<dbReference type="Gene3D" id="3.30.565.10">
    <property type="entry name" value="Histidine kinase-like ATPase, C-terminal domain"/>
    <property type="match status" value="1"/>
</dbReference>
<evidence type="ECO:0000256" key="3">
    <source>
        <dbReference type="ARBA" id="ARBA00012438"/>
    </source>
</evidence>
<keyword evidence="16" id="KW-1185">Reference proteome</keyword>
<evidence type="ECO:0000256" key="5">
    <source>
        <dbReference type="ARBA" id="ARBA00022679"/>
    </source>
</evidence>
<dbReference type="FunFam" id="1.10.287.130:FF:000001">
    <property type="entry name" value="Two-component sensor histidine kinase"/>
    <property type="match status" value="1"/>
</dbReference>
<keyword evidence="11" id="KW-0902">Two-component regulatory system</keyword>
<organism evidence="15 16">
    <name type="scientific">Cohnella terricola</name>
    <dbReference type="NCBI Taxonomy" id="1289167"/>
    <lineage>
        <taxon>Bacteria</taxon>
        <taxon>Bacillati</taxon>
        <taxon>Bacillota</taxon>
        <taxon>Bacilli</taxon>
        <taxon>Bacillales</taxon>
        <taxon>Paenibacillaceae</taxon>
        <taxon>Cohnella</taxon>
    </lineage>
</organism>
<reference evidence="15 16" key="1">
    <citation type="submission" date="2019-07" db="EMBL/GenBank/DDBJ databases">
        <authorList>
            <person name="Kim J."/>
        </authorList>
    </citation>
    <scope>NUCLEOTIDE SEQUENCE [LARGE SCALE GENOMIC DNA]</scope>
    <source>
        <strain evidence="15 16">G13</strain>
    </source>
</reference>
<keyword evidence="6 13" id="KW-0812">Transmembrane</keyword>
<dbReference type="SUPFAM" id="SSF55874">
    <property type="entry name" value="ATPase domain of HSP90 chaperone/DNA topoisomerase II/histidine kinase"/>
    <property type="match status" value="1"/>
</dbReference>
<dbReference type="Gene3D" id="1.10.287.130">
    <property type="match status" value="1"/>
</dbReference>
<dbReference type="Pfam" id="PF00512">
    <property type="entry name" value="HisKA"/>
    <property type="match status" value="1"/>
</dbReference>
<comment type="catalytic activity">
    <reaction evidence="1">
        <text>ATP + protein L-histidine = ADP + protein N-phospho-L-histidine.</text>
        <dbReference type="EC" id="2.7.13.3"/>
    </reaction>
</comment>
<gene>
    <name evidence="15" type="ORF">FPZ45_06290</name>
</gene>
<keyword evidence="7" id="KW-0547">Nucleotide-binding</keyword>
<evidence type="ECO:0000256" key="7">
    <source>
        <dbReference type="ARBA" id="ARBA00022741"/>
    </source>
</evidence>
<keyword evidence="9" id="KW-0067">ATP-binding</keyword>
<dbReference type="RefSeq" id="WP_144699550.1">
    <property type="nucleotide sequence ID" value="NZ_VNJJ01000003.1"/>
</dbReference>
<dbReference type="PROSITE" id="PS50109">
    <property type="entry name" value="HIS_KIN"/>
    <property type="match status" value="1"/>
</dbReference>
<evidence type="ECO:0000256" key="12">
    <source>
        <dbReference type="ARBA" id="ARBA00023136"/>
    </source>
</evidence>
<evidence type="ECO:0000259" key="14">
    <source>
        <dbReference type="PROSITE" id="PS50109"/>
    </source>
</evidence>
<dbReference type="AlphaFoldDB" id="A0A559JQB6"/>
<name>A0A559JQB6_9BACL</name>
<evidence type="ECO:0000256" key="10">
    <source>
        <dbReference type="ARBA" id="ARBA00022989"/>
    </source>
</evidence>
<keyword evidence="5" id="KW-0808">Transferase</keyword>
<dbReference type="EC" id="2.7.13.3" evidence="3"/>
<protein>
    <recommendedName>
        <fullName evidence="3">histidine kinase</fullName>
        <ecNumber evidence="3">2.7.13.3</ecNumber>
    </recommendedName>
</protein>
<dbReference type="Proteomes" id="UP000316330">
    <property type="component" value="Unassembled WGS sequence"/>
</dbReference>
<dbReference type="InterPro" id="IPR036890">
    <property type="entry name" value="HATPase_C_sf"/>
</dbReference>
<dbReference type="SMART" id="SM00387">
    <property type="entry name" value="HATPase_c"/>
    <property type="match status" value="1"/>
</dbReference>
<dbReference type="Pfam" id="PF02518">
    <property type="entry name" value="HATPase_c"/>
    <property type="match status" value="1"/>
</dbReference>
<feature type="domain" description="Histidine kinase" evidence="14">
    <location>
        <begin position="201"/>
        <end position="418"/>
    </location>
</feature>
<evidence type="ECO:0000256" key="4">
    <source>
        <dbReference type="ARBA" id="ARBA00022553"/>
    </source>
</evidence>
<dbReference type="SUPFAM" id="SSF47384">
    <property type="entry name" value="Homodimeric domain of signal transducing histidine kinase"/>
    <property type="match status" value="1"/>
</dbReference>
<dbReference type="OrthoDB" id="9813151at2"/>
<dbReference type="InterPro" id="IPR004358">
    <property type="entry name" value="Sig_transdc_His_kin-like_C"/>
</dbReference>
<evidence type="ECO:0000313" key="16">
    <source>
        <dbReference type="Proteomes" id="UP000316330"/>
    </source>
</evidence>
<proteinExistence type="predicted"/>
<keyword evidence="8" id="KW-0418">Kinase</keyword>
<dbReference type="PANTHER" id="PTHR45436">
    <property type="entry name" value="SENSOR HISTIDINE KINASE YKOH"/>
    <property type="match status" value="1"/>
</dbReference>
<comment type="subcellular location">
    <subcellularLocation>
        <location evidence="2">Cell membrane</location>
        <topology evidence="2">Multi-pass membrane protein</topology>
    </subcellularLocation>
</comment>
<dbReference type="PANTHER" id="PTHR45436:SF5">
    <property type="entry name" value="SENSOR HISTIDINE KINASE TRCS"/>
    <property type="match status" value="1"/>
</dbReference>
<dbReference type="CDD" id="cd00082">
    <property type="entry name" value="HisKA"/>
    <property type="match status" value="1"/>
</dbReference>
<keyword evidence="10 13" id="KW-1133">Transmembrane helix</keyword>
<feature type="transmembrane region" description="Helical" evidence="13">
    <location>
        <begin position="162"/>
        <end position="181"/>
    </location>
</feature>
<keyword evidence="12 13" id="KW-0472">Membrane</keyword>
<dbReference type="InterPro" id="IPR003661">
    <property type="entry name" value="HisK_dim/P_dom"/>
</dbReference>
<feature type="transmembrane region" description="Helical" evidence="13">
    <location>
        <begin position="12"/>
        <end position="32"/>
    </location>
</feature>
<dbReference type="GO" id="GO:0005524">
    <property type="term" value="F:ATP binding"/>
    <property type="evidence" value="ECO:0007669"/>
    <property type="project" value="UniProtKB-KW"/>
</dbReference>
<sequence length="422" mass="47779">MFRNLRGKLAVVNASTLLLVLLVLGVVLYSHIHFRLYQDMDEILRLSESRIRTITNIDELLRSDFRELQEDERTVYLYWNRNGELTGQLPEQSFSPQEARLFQPNHDQSALRTIASDLRRFRILQIACGESNCKSSNPIDTITVVRSLNDVEGMLSALKRDLAAGIAIGLVLSIAGGYYLAGRALIPIRRSWDKQNRFVADASHELRTPTTIIHAQAEMLLRRPYHTIEQESPNISNILRESKRMGKLVDDLLTLARIDSQDMKLQGGLFQLDSLGREIAEQFRLIAETKQIDLHTNVQGSIVLWGDENRIRQLLLILLDNAYKFTPHAGAIELSIFRTSHAVHLRVSDNGCGIASEDMPHLFERFYRGDKARSRATTGTGLGLSIAEWIVKSHEGKIRIHSVQGTGTTVEVSFPMTRTRTQ</sequence>
<dbReference type="FunFam" id="3.30.565.10:FF:000006">
    <property type="entry name" value="Sensor histidine kinase WalK"/>
    <property type="match status" value="1"/>
</dbReference>
<evidence type="ECO:0000256" key="8">
    <source>
        <dbReference type="ARBA" id="ARBA00022777"/>
    </source>
</evidence>
<comment type="caution">
    <text evidence="15">The sequence shown here is derived from an EMBL/GenBank/DDBJ whole genome shotgun (WGS) entry which is preliminary data.</text>
</comment>
<accession>A0A559JQB6</accession>
<evidence type="ECO:0000256" key="1">
    <source>
        <dbReference type="ARBA" id="ARBA00000085"/>
    </source>
</evidence>
<dbReference type="InterPro" id="IPR050428">
    <property type="entry name" value="TCS_sensor_his_kinase"/>
</dbReference>
<dbReference type="SMART" id="SM00388">
    <property type="entry name" value="HisKA"/>
    <property type="match status" value="1"/>
</dbReference>
<evidence type="ECO:0000256" key="6">
    <source>
        <dbReference type="ARBA" id="ARBA00022692"/>
    </source>
</evidence>
<dbReference type="CDD" id="cd00075">
    <property type="entry name" value="HATPase"/>
    <property type="match status" value="1"/>
</dbReference>
<evidence type="ECO:0000256" key="9">
    <source>
        <dbReference type="ARBA" id="ARBA00022840"/>
    </source>
</evidence>